<dbReference type="PANTHER" id="PTHR11228:SF7">
    <property type="entry name" value="PQQA PEPTIDE CYCLASE"/>
    <property type="match status" value="1"/>
</dbReference>
<evidence type="ECO:0000259" key="6">
    <source>
        <dbReference type="PROSITE" id="PS51918"/>
    </source>
</evidence>
<dbReference type="GO" id="GO:0051536">
    <property type="term" value="F:iron-sulfur cluster binding"/>
    <property type="evidence" value="ECO:0007669"/>
    <property type="project" value="UniProtKB-KW"/>
</dbReference>
<evidence type="ECO:0000313" key="7">
    <source>
        <dbReference type="EMBL" id="VVM07098.1"/>
    </source>
</evidence>
<dbReference type="EMBL" id="CABFVA020000081">
    <property type="protein sequence ID" value="VVM07098.1"/>
    <property type="molecule type" value="Genomic_DNA"/>
</dbReference>
<dbReference type="PANTHER" id="PTHR11228">
    <property type="entry name" value="RADICAL SAM DOMAIN PROTEIN"/>
    <property type="match status" value="1"/>
</dbReference>
<dbReference type="SFLD" id="SFLDG01067">
    <property type="entry name" value="SPASM/twitch_domain_containing"/>
    <property type="match status" value="1"/>
</dbReference>
<keyword evidence="8" id="KW-1185">Reference proteome</keyword>
<dbReference type="CDD" id="cd01335">
    <property type="entry name" value="Radical_SAM"/>
    <property type="match status" value="1"/>
</dbReference>
<dbReference type="RefSeq" id="WP_142660391.1">
    <property type="nucleotide sequence ID" value="NZ_CABFVA020000081.1"/>
</dbReference>
<dbReference type="InterPro" id="IPR024032">
    <property type="entry name" value="rSAM_paired_HxsC"/>
</dbReference>
<keyword evidence="5" id="KW-0411">Iron-sulfur</keyword>
<name>A0A5E6MFF9_9BACT</name>
<dbReference type="PROSITE" id="PS51918">
    <property type="entry name" value="RADICAL_SAM"/>
    <property type="match status" value="1"/>
</dbReference>
<dbReference type="Pfam" id="PF04055">
    <property type="entry name" value="Radical_SAM"/>
    <property type="match status" value="1"/>
</dbReference>
<dbReference type="GO" id="GO:0046872">
    <property type="term" value="F:metal ion binding"/>
    <property type="evidence" value="ECO:0007669"/>
    <property type="project" value="UniProtKB-KW"/>
</dbReference>
<organism evidence="7 8">
    <name type="scientific">Methylacidimicrobium tartarophylax</name>
    <dbReference type="NCBI Taxonomy" id="1041768"/>
    <lineage>
        <taxon>Bacteria</taxon>
        <taxon>Pseudomonadati</taxon>
        <taxon>Verrucomicrobiota</taxon>
        <taxon>Methylacidimicrobium</taxon>
    </lineage>
</organism>
<keyword evidence="3" id="KW-0479">Metal-binding</keyword>
<comment type="cofactor">
    <cofactor evidence="1">
        <name>[4Fe-4S] cluster</name>
        <dbReference type="ChEBI" id="CHEBI:49883"/>
    </cofactor>
</comment>
<evidence type="ECO:0000256" key="4">
    <source>
        <dbReference type="ARBA" id="ARBA00023004"/>
    </source>
</evidence>
<dbReference type="SFLD" id="SFLDS00029">
    <property type="entry name" value="Radical_SAM"/>
    <property type="match status" value="1"/>
</dbReference>
<dbReference type="Proteomes" id="UP000334923">
    <property type="component" value="Unassembled WGS sequence"/>
</dbReference>
<dbReference type="GO" id="GO:0003824">
    <property type="term" value="F:catalytic activity"/>
    <property type="evidence" value="ECO:0007669"/>
    <property type="project" value="InterPro"/>
</dbReference>
<evidence type="ECO:0000256" key="1">
    <source>
        <dbReference type="ARBA" id="ARBA00001966"/>
    </source>
</evidence>
<dbReference type="InterPro" id="IPR058240">
    <property type="entry name" value="rSAM_sf"/>
</dbReference>
<dbReference type="InterPro" id="IPR013785">
    <property type="entry name" value="Aldolase_TIM"/>
</dbReference>
<dbReference type="OrthoDB" id="9810775at2"/>
<gene>
    <name evidence="7" type="ORF">MAMT_01560</name>
</gene>
<dbReference type="NCBIfam" id="TIGR03977">
    <property type="entry name" value="rSAM_pair_HxsC"/>
    <property type="match status" value="1"/>
</dbReference>
<dbReference type="AlphaFoldDB" id="A0A5E6MFF9"/>
<keyword evidence="2" id="KW-0949">S-adenosyl-L-methionine</keyword>
<proteinExistence type="predicted"/>
<evidence type="ECO:0000256" key="3">
    <source>
        <dbReference type="ARBA" id="ARBA00022723"/>
    </source>
</evidence>
<evidence type="ECO:0000256" key="5">
    <source>
        <dbReference type="ARBA" id="ARBA00023014"/>
    </source>
</evidence>
<accession>A0A5E6MFF9</accession>
<keyword evidence="4" id="KW-0408">Iron</keyword>
<dbReference type="InterPro" id="IPR050377">
    <property type="entry name" value="Radical_SAM_PqqE_MftC-like"/>
</dbReference>
<dbReference type="SFLD" id="SFLDG01103">
    <property type="entry name" value="Uncharacterised_Radical_SAM_Su"/>
    <property type="match status" value="1"/>
</dbReference>
<sequence>MIPLFAKKLPGNHEGIASGVFRVTENLRLPIAARSQHALLLRNGNQPDGEFPLHLCLQDATTIPRSLRLPDSFSYLSEGDVLRYQSHEQAVRVLYRKTSPHNSLLVTEQCNHYCIMCSQPPRKIDDSYLVDELLNAIPLMSQDTASIGITGGEPTLLGERFLEVLRSLKYNLPAASIHVLSNGRNFTKLALCKAISDQCHRDIMFGIPIYSATPERHNFVVQATNAWDETIEGILNLKRYGIPVEIRVVLHSQTWEGLPELAEFLRRNLTMVNQVAFMGLEKMGFGSANWNYLFVNPREYSVAIDKAVRILARARIPVFLFNLPLCMIPPHLHPFSKQSISDWKNDYPEECSSCKAKPHCCGFFSSTAEFYRKHVKPIL</sequence>
<dbReference type="SUPFAM" id="SSF102114">
    <property type="entry name" value="Radical SAM enzymes"/>
    <property type="match status" value="1"/>
</dbReference>
<feature type="domain" description="Radical SAM core" evidence="6">
    <location>
        <begin position="96"/>
        <end position="311"/>
    </location>
</feature>
<reference evidence="7 8" key="1">
    <citation type="submission" date="2019-09" db="EMBL/GenBank/DDBJ databases">
        <authorList>
            <person name="Cremers G."/>
        </authorList>
    </citation>
    <scope>NUCLEOTIDE SEQUENCE [LARGE SCALE GENOMIC DNA]</scope>
    <source>
        <strain evidence="7">4A</strain>
    </source>
</reference>
<dbReference type="InterPro" id="IPR007197">
    <property type="entry name" value="rSAM"/>
</dbReference>
<evidence type="ECO:0000256" key="2">
    <source>
        <dbReference type="ARBA" id="ARBA00022691"/>
    </source>
</evidence>
<dbReference type="Gene3D" id="3.20.20.70">
    <property type="entry name" value="Aldolase class I"/>
    <property type="match status" value="1"/>
</dbReference>
<evidence type="ECO:0000313" key="8">
    <source>
        <dbReference type="Proteomes" id="UP000334923"/>
    </source>
</evidence>
<protein>
    <recommendedName>
        <fullName evidence="6">Radical SAM core domain-containing protein</fullName>
    </recommendedName>
</protein>